<dbReference type="InterPro" id="IPR041588">
    <property type="entry name" value="Integrase_H2C2"/>
</dbReference>
<dbReference type="InterPro" id="IPR043128">
    <property type="entry name" value="Rev_trsase/Diguanyl_cyclase"/>
</dbReference>
<dbReference type="InterPro" id="IPR050951">
    <property type="entry name" value="Retrovirus_Pol_polyprotein"/>
</dbReference>
<feature type="domain" description="Reverse transcriptase" evidence="13">
    <location>
        <begin position="319"/>
        <end position="498"/>
    </location>
</feature>
<keyword evidence="8" id="KW-0378">Hydrolase</keyword>
<organism evidence="15 16">
    <name type="scientific">Cyprinus carpio carpio</name>
    <dbReference type="NCBI Taxonomy" id="630221"/>
    <lineage>
        <taxon>Eukaryota</taxon>
        <taxon>Metazoa</taxon>
        <taxon>Chordata</taxon>
        <taxon>Craniata</taxon>
        <taxon>Vertebrata</taxon>
        <taxon>Euteleostomi</taxon>
        <taxon>Actinopterygii</taxon>
        <taxon>Neopterygii</taxon>
        <taxon>Teleostei</taxon>
        <taxon>Ostariophysi</taxon>
        <taxon>Cypriniformes</taxon>
        <taxon>Cyprinidae</taxon>
        <taxon>Cyprininae</taxon>
        <taxon>Cyprinus</taxon>
    </lineage>
</organism>
<dbReference type="GeneTree" id="ENSGT01100000263500"/>
<name>A0A9J7X9N3_CYPCA</name>
<keyword evidence="10" id="KW-0511">Multifunctional enzyme</keyword>
<reference evidence="15" key="2">
    <citation type="submission" date="2025-09" db="UniProtKB">
        <authorList>
            <consortium name="Ensembl"/>
        </authorList>
    </citation>
    <scope>IDENTIFICATION</scope>
</reference>
<dbReference type="GO" id="GO:0015074">
    <property type="term" value="P:DNA integration"/>
    <property type="evidence" value="ECO:0007669"/>
    <property type="project" value="InterPro"/>
</dbReference>
<evidence type="ECO:0000256" key="8">
    <source>
        <dbReference type="ARBA" id="ARBA00022801"/>
    </source>
</evidence>
<dbReference type="Ensembl" id="ENSCCRT00000179651.1">
    <property type="protein sequence ID" value="ENSCCRP00000103708.1"/>
    <property type="gene ID" value="ENSCCRG00000064381.1"/>
</dbReference>
<dbReference type="InterPro" id="IPR000477">
    <property type="entry name" value="RT_dom"/>
</dbReference>
<dbReference type="InterPro" id="IPR043502">
    <property type="entry name" value="DNA/RNA_pol_sf"/>
</dbReference>
<evidence type="ECO:0000256" key="6">
    <source>
        <dbReference type="ARBA" id="ARBA00022722"/>
    </source>
</evidence>
<dbReference type="PROSITE" id="PS50878">
    <property type="entry name" value="RT_POL"/>
    <property type="match status" value="1"/>
</dbReference>
<dbReference type="InterPro" id="IPR001584">
    <property type="entry name" value="Integrase_cat-core"/>
</dbReference>
<dbReference type="FunFam" id="3.10.10.10:FF:000007">
    <property type="entry name" value="Retrovirus-related Pol polyprotein from transposon 17.6-like Protein"/>
    <property type="match status" value="1"/>
</dbReference>
<dbReference type="Pfam" id="PF00078">
    <property type="entry name" value="RVT_1"/>
    <property type="match status" value="1"/>
</dbReference>
<dbReference type="Gene3D" id="3.10.10.10">
    <property type="entry name" value="HIV Type 1 Reverse Transcriptase, subunit A, domain 1"/>
    <property type="match status" value="1"/>
</dbReference>
<keyword evidence="9" id="KW-0695">RNA-directed DNA polymerase</keyword>
<feature type="region of interest" description="Disordered" evidence="12">
    <location>
        <begin position="1263"/>
        <end position="1296"/>
    </location>
</feature>
<dbReference type="FunFam" id="1.10.340.70:FF:000001">
    <property type="entry name" value="Retrovirus-related Pol polyprotein from transposon gypsy-like Protein"/>
    <property type="match status" value="1"/>
</dbReference>
<keyword evidence="5" id="KW-0548">Nucleotidyltransferase</keyword>
<keyword evidence="3" id="KW-0645">Protease</keyword>
<dbReference type="PANTHER" id="PTHR37984">
    <property type="entry name" value="PROTEIN CBG26694"/>
    <property type="match status" value="1"/>
</dbReference>
<evidence type="ECO:0000256" key="4">
    <source>
        <dbReference type="ARBA" id="ARBA00022679"/>
    </source>
</evidence>
<feature type="domain" description="Integrase catalytic" evidence="14">
    <location>
        <begin position="890"/>
        <end position="1046"/>
    </location>
</feature>
<evidence type="ECO:0000256" key="5">
    <source>
        <dbReference type="ARBA" id="ARBA00022695"/>
    </source>
</evidence>
<evidence type="ECO:0000259" key="13">
    <source>
        <dbReference type="PROSITE" id="PS50878"/>
    </source>
</evidence>
<evidence type="ECO:0000256" key="12">
    <source>
        <dbReference type="SAM" id="MobiDB-lite"/>
    </source>
</evidence>
<dbReference type="EC" id="3.1.26.4" evidence="2"/>
<evidence type="ECO:0000313" key="16">
    <source>
        <dbReference type="Proteomes" id="UP001108240"/>
    </source>
</evidence>
<evidence type="ECO:0000256" key="2">
    <source>
        <dbReference type="ARBA" id="ARBA00012180"/>
    </source>
</evidence>
<dbReference type="Gene3D" id="3.30.70.270">
    <property type="match status" value="2"/>
</dbReference>
<evidence type="ECO:0000313" key="15">
    <source>
        <dbReference type="Ensembl" id="ENSCCRP00000103708.1"/>
    </source>
</evidence>
<evidence type="ECO:0000256" key="9">
    <source>
        <dbReference type="ARBA" id="ARBA00022918"/>
    </source>
</evidence>
<protein>
    <recommendedName>
        <fullName evidence="11">Gypsy retrotransposon integrase-like protein 1</fullName>
        <ecNumber evidence="2">3.1.26.4</ecNumber>
    </recommendedName>
</protein>
<dbReference type="GO" id="GO:0003676">
    <property type="term" value="F:nucleic acid binding"/>
    <property type="evidence" value="ECO:0007669"/>
    <property type="project" value="InterPro"/>
</dbReference>
<dbReference type="Gene3D" id="3.30.420.10">
    <property type="entry name" value="Ribonuclease H-like superfamily/Ribonuclease H"/>
    <property type="match status" value="1"/>
</dbReference>
<sequence>MNCAHDSPLLTLRAVNGLQIPYVGYTVVDFAVGGINVPQKGMVVVEDGCMGADHAILGMNVIAHCWDELAKGKHPGLAAFKSLVSPVAGQVWEQAFSVCQRVTAEGQAIPFQGVARLPRQPPVFIPPESEMVVWAQLQEGAPKVVHNALIEPLEDQDGEWYVARSLVVVSGGKLPMRLCNPNPYPVEVPLRRPLAKVTQTDTCDVHMGRELVVQSDSSGAVEVAIRAVTNPTNPSEPSTLTDSIFAIEGDGLNTDQHQRILQLLKKWNSVFALHDDDFGRTNVVRHQIPTGAAPPCRDRYRPVPPTLYPELRTLLQGMLDSGVVRESSSPWAAPVVLVKKKDGSWRFCVDYRKLNAVTHKDAYPLPRIEESLTGLKGAQWYSTLDLASGYWQVEMDPQDRQKTAFTTPMGLYEFDRMPFGLCNAPATFQRLMQRCLGSMVHDFLLIYLDDVVVFSPDFDSHLHHLEQVFRKLHDHGLKLQPRKCKLFQQQVTYLGHVISNQGVATDPQKTAVVREWPIPQTIKQVRSFLGFAGYYRRFIHGFSQLAAPLHALLKGTATVHQGKTKVNWTVTCQDSFDRLKKSLVCAPVLAYADFSLPFRLFTDASLEGLGAVLAQEQNGQERVIAFASRSLHLAERNDQNYSSFKLELLALKWAITEKFKDYLWGATINVFTDNSPLVHLATANLGAVEQRWVNQLANYKYTIKFRPGRTNKNADALSRLPGEGVDAVVRVVAEPADSAHPVEDIHQTSDRWYNCQFQDPGLQLLWTWKAANTLPPPHERRSAPQQVKRLLREWERIVIHGNQMQRRCTDPRTGEIYWQVLVPEQDAQELWQQYHESLGHQGAEKVWSVMRRRFYWPSMLKSMETWTATCPRCLRQKPGPEVRAPLAPISTSYPFEVLGIDYLSLGRPGDPFPYILVMTDLFKYAFAVPTKDQSATTTAKALYSAVIQVVGCPERILSDRGGAFQSAVMEQLCQLYGCKQSRTTPYHPQGNGACERFNQTLLSLLGSLSEADQNQWPQNLPVLLQAYNTTHGSTGMTPYFIVFGRHARLPVDWVVTSSPPVPRYSLSDWVKQHYRILTQAYEMVKVNAERQQQKDQQRYNRRAKVDSLLPGERVLLKNFRRRAKGKLAPRWGPDFWIVVARPRADRPVYVIRPEGHEGPTKTIHRNNLRCCPMNMSREEPSEGEPSTSRPQAMSWYPVIVPQFVHQRQLTGHTPATTSVIPNPERDLLTAASGVDPTAQTPSPLIEELTGESEHIIQPETVSCPPSLPMISPTGGAVRRSQRSTRGQPPTRHPLMDKPGNLLPFLLLCPYLDCASSPANVI</sequence>
<dbReference type="PANTHER" id="PTHR37984:SF5">
    <property type="entry name" value="PROTEIN NYNRIN-LIKE"/>
    <property type="match status" value="1"/>
</dbReference>
<dbReference type="PROSITE" id="PS50994">
    <property type="entry name" value="INTEGRASE"/>
    <property type="match status" value="1"/>
</dbReference>
<dbReference type="Pfam" id="PF00665">
    <property type="entry name" value="rve"/>
    <property type="match status" value="1"/>
</dbReference>
<evidence type="ECO:0000256" key="10">
    <source>
        <dbReference type="ARBA" id="ARBA00023268"/>
    </source>
</evidence>
<accession>A0A9J7X9N3</accession>
<dbReference type="GO" id="GO:0006508">
    <property type="term" value="P:proteolysis"/>
    <property type="evidence" value="ECO:0007669"/>
    <property type="project" value="UniProtKB-KW"/>
</dbReference>
<dbReference type="InterPro" id="IPR036397">
    <property type="entry name" value="RNaseH_sf"/>
</dbReference>
<evidence type="ECO:0000259" key="14">
    <source>
        <dbReference type="PROSITE" id="PS50994"/>
    </source>
</evidence>
<proteinExistence type="inferred from homology"/>
<dbReference type="OMA" id="FHERNGH"/>
<keyword evidence="4" id="KW-0808">Transferase</keyword>
<evidence type="ECO:0000256" key="1">
    <source>
        <dbReference type="ARBA" id="ARBA00010879"/>
    </source>
</evidence>
<dbReference type="CDD" id="cd09274">
    <property type="entry name" value="RNase_HI_RT_Ty3"/>
    <property type="match status" value="1"/>
</dbReference>
<dbReference type="Gene3D" id="3.10.20.370">
    <property type="match status" value="1"/>
</dbReference>
<dbReference type="Gene3D" id="1.10.340.70">
    <property type="match status" value="1"/>
</dbReference>
<dbReference type="FunFam" id="3.30.420.10:FF:000032">
    <property type="entry name" value="Retrovirus-related Pol polyprotein from transposon 297-like Protein"/>
    <property type="match status" value="1"/>
</dbReference>
<keyword evidence="16" id="KW-1185">Reference proteome</keyword>
<dbReference type="InterPro" id="IPR041577">
    <property type="entry name" value="RT_RNaseH_2"/>
</dbReference>
<keyword evidence="6" id="KW-0540">Nuclease</keyword>
<dbReference type="CDD" id="cd01647">
    <property type="entry name" value="RT_LTR"/>
    <property type="match status" value="1"/>
</dbReference>
<dbReference type="SUPFAM" id="SSF53098">
    <property type="entry name" value="Ribonuclease H-like"/>
    <property type="match status" value="1"/>
</dbReference>
<dbReference type="FunFam" id="3.30.70.270:FF:000020">
    <property type="entry name" value="Transposon Tf2-6 polyprotein-like Protein"/>
    <property type="match status" value="1"/>
</dbReference>
<comment type="similarity">
    <text evidence="1">Belongs to the beta type-B retroviral polymerase family. HERV class-II K(HML-2) pol subfamily.</text>
</comment>
<dbReference type="GO" id="GO:0004523">
    <property type="term" value="F:RNA-DNA hybrid ribonuclease activity"/>
    <property type="evidence" value="ECO:0007669"/>
    <property type="project" value="UniProtKB-EC"/>
</dbReference>
<keyword evidence="7" id="KW-0255">Endonuclease</keyword>
<evidence type="ECO:0000256" key="7">
    <source>
        <dbReference type="ARBA" id="ARBA00022759"/>
    </source>
</evidence>
<dbReference type="Pfam" id="PF17919">
    <property type="entry name" value="RT_RNaseH_2"/>
    <property type="match status" value="1"/>
</dbReference>
<evidence type="ECO:0000256" key="3">
    <source>
        <dbReference type="ARBA" id="ARBA00022670"/>
    </source>
</evidence>
<evidence type="ECO:0000256" key="11">
    <source>
        <dbReference type="ARBA" id="ARBA00039658"/>
    </source>
</evidence>
<reference evidence="15" key="1">
    <citation type="submission" date="2025-08" db="UniProtKB">
        <authorList>
            <consortium name="Ensembl"/>
        </authorList>
    </citation>
    <scope>IDENTIFICATION</scope>
</reference>
<dbReference type="Proteomes" id="UP001108240">
    <property type="component" value="Unplaced"/>
</dbReference>
<dbReference type="Pfam" id="PF17921">
    <property type="entry name" value="Integrase_H2C2"/>
    <property type="match status" value="1"/>
</dbReference>
<dbReference type="FunFam" id="3.10.20.370:FF:000001">
    <property type="entry name" value="Retrovirus-related Pol polyprotein from transposon 17.6-like protein"/>
    <property type="match status" value="1"/>
</dbReference>
<dbReference type="SUPFAM" id="SSF56672">
    <property type="entry name" value="DNA/RNA polymerases"/>
    <property type="match status" value="1"/>
</dbReference>
<dbReference type="InterPro" id="IPR012337">
    <property type="entry name" value="RNaseH-like_sf"/>
</dbReference>
<dbReference type="GO" id="GO:0003964">
    <property type="term" value="F:RNA-directed DNA polymerase activity"/>
    <property type="evidence" value="ECO:0007669"/>
    <property type="project" value="UniProtKB-KW"/>
</dbReference>
<dbReference type="GO" id="GO:0008233">
    <property type="term" value="F:peptidase activity"/>
    <property type="evidence" value="ECO:0007669"/>
    <property type="project" value="UniProtKB-KW"/>
</dbReference>